<feature type="region of interest" description="Disordered" evidence="3">
    <location>
        <begin position="1"/>
        <end position="21"/>
    </location>
</feature>
<sequence length="524" mass="55065">MGPPVFGELPPQQKPPLPTFKLAKRSQVKRACVNCQRACKKCDDNRPCGRCTRLGIQATCADSARKERSRTIEYHDMDVDAHAHPAQATAAASAATHDSTAESDSDIDPSLLNPSSSMYTPLSASSPHDDHRSLPPRAHPHHHHQHPSGAQAHAHAFPDAVPLDADHSFGRRSIPPAINVRLFEHGHFGRFRTASGVSALSSTADADVDDSGMSPGNDSFAGDSSREQTPAQLSAGAWASASNSAMDTSGDADQDDDSSDARRYTLSKLDILSRLCDVVLATTDQPPSVTATAAAAAAGPTLSPKRPRSDCDNLLLLAGSRRADTDMVDSLRSPAKPDTAALDASLDASLDAPARTPSVIAASAVLPEPSAAVSPRTPVALDTKQRLVAPDEKVVVVYIKCPRPCCANEPPIPHTATLSAMGSPRLATDAAVSPHSQMLPQPMLLRKPLEQDLNREDPRSPALLLAGETAAAVAAASPLRFADHPSHTAAKLPLVSGAESLGHSRSPAHARSPLPVSANTPEHH</sequence>
<evidence type="ECO:0000259" key="4">
    <source>
        <dbReference type="PROSITE" id="PS50048"/>
    </source>
</evidence>
<feature type="compositionally biased region" description="Low complexity" evidence="3">
    <location>
        <begin position="85"/>
        <end position="98"/>
    </location>
</feature>
<dbReference type="InterPro" id="IPR001138">
    <property type="entry name" value="Zn2Cys6_DnaBD"/>
</dbReference>
<organism evidence="5 6">
    <name type="scientific">Polyrhizophydium stewartii</name>
    <dbReference type="NCBI Taxonomy" id="2732419"/>
    <lineage>
        <taxon>Eukaryota</taxon>
        <taxon>Fungi</taxon>
        <taxon>Fungi incertae sedis</taxon>
        <taxon>Chytridiomycota</taxon>
        <taxon>Chytridiomycota incertae sedis</taxon>
        <taxon>Chytridiomycetes</taxon>
        <taxon>Rhizophydiales</taxon>
        <taxon>Rhizophydiales incertae sedis</taxon>
        <taxon>Polyrhizophydium</taxon>
    </lineage>
</organism>
<dbReference type="InterPro" id="IPR050335">
    <property type="entry name" value="ERT1_acuK_gluconeogen_tf"/>
</dbReference>
<comment type="caution">
    <text evidence="5">The sequence shown here is derived from an EMBL/GenBank/DDBJ whole genome shotgun (WGS) entry which is preliminary data.</text>
</comment>
<keyword evidence="2" id="KW-0539">Nucleus</keyword>
<feature type="compositionally biased region" description="Low complexity" evidence="3">
    <location>
        <begin position="234"/>
        <end position="249"/>
    </location>
</feature>
<dbReference type="PANTHER" id="PTHR47659:SF7">
    <property type="entry name" value="FUNGAL TRANSCRIPTIONAL REGULATORY PROTEIN, N-TERMINAL DOMAIN-CONTAINING PROTEIN"/>
    <property type="match status" value="1"/>
</dbReference>
<feature type="region of interest" description="Disordered" evidence="3">
    <location>
        <begin position="85"/>
        <end position="154"/>
    </location>
</feature>
<dbReference type="EMBL" id="JADGIZ020000014">
    <property type="protein sequence ID" value="KAL2916892.1"/>
    <property type="molecule type" value="Genomic_DNA"/>
</dbReference>
<feature type="region of interest" description="Disordered" evidence="3">
    <location>
        <begin position="492"/>
        <end position="524"/>
    </location>
</feature>
<dbReference type="CDD" id="cd00067">
    <property type="entry name" value="GAL4"/>
    <property type="match status" value="1"/>
</dbReference>
<evidence type="ECO:0000256" key="2">
    <source>
        <dbReference type="ARBA" id="ARBA00023242"/>
    </source>
</evidence>
<reference evidence="5 6" key="1">
    <citation type="submission" date="2023-09" db="EMBL/GenBank/DDBJ databases">
        <title>Pangenome analysis of Batrachochytrium dendrobatidis and related Chytrids.</title>
        <authorList>
            <person name="Yacoub M.N."/>
            <person name="Stajich J.E."/>
            <person name="James T.Y."/>
        </authorList>
    </citation>
    <scope>NUCLEOTIDE SEQUENCE [LARGE SCALE GENOMIC DNA]</scope>
    <source>
        <strain evidence="5 6">JEL0888</strain>
    </source>
</reference>
<keyword evidence="1" id="KW-0479">Metal-binding</keyword>
<dbReference type="InterPro" id="IPR036864">
    <property type="entry name" value="Zn2-C6_fun-type_DNA-bd_sf"/>
</dbReference>
<evidence type="ECO:0000256" key="1">
    <source>
        <dbReference type="ARBA" id="ARBA00022723"/>
    </source>
</evidence>
<feature type="domain" description="Zn(2)-C6 fungal-type" evidence="4">
    <location>
        <begin position="31"/>
        <end position="60"/>
    </location>
</feature>
<keyword evidence="6" id="KW-1185">Reference proteome</keyword>
<gene>
    <name evidence="5" type="ORF">HK105_203671</name>
</gene>
<name>A0ABR4NBN7_9FUNG</name>
<evidence type="ECO:0000313" key="6">
    <source>
        <dbReference type="Proteomes" id="UP001527925"/>
    </source>
</evidence>
<feature type="compositionally biased region" description="Polar residues" evidence="3">
    <location>
        <begin position="112"/>
        <end position="126"/>
    </location>
</feature>
<dbReference type="Proteomes" id="UP001527925">
    <property type="component" value="Unassembled WGS sequence"/>
</dbReference>
<accession>A0ABR4NBN7</accession>
<evidence type="ECO:0000313" key="5">
    <source>
        <dbReference type="EMBL" id="KAL2916892.1"/>
    </source>
</evidence>
<feature type="region of interest" description="Disordered" evidence="3">
    <location>
        <begin position="204"/>
        <end position="259"/>
    </location>
</feature>
<dbReference type="PROSITE" id="PS50048">
    <property type="entry name" value="ZN2_CY6_FUNGAL_2"/>
    <property type="match status" value="1"/>
</dbReference>
<evidence type="ECO:0000256" key="3">
    <source>
        <dbReference type="SAM" id="MobiDB-lite"/>
    </source>
</evidence>
<proteinExistence type="predicted"/>
<protein>
    <recommendedName>
        <fullName evidence="4">Zn(2)-C6 fungal-type domain-containing protein</fullName>
    </recommendedName>
</protein>
<dbReference type="SUPFAM" id="SSF57701">
    <property type="entry name" value="Zn2/Cys6 DNA-binding domain"/>
    <property type="match status" value="1"/>
</dbReference>
<dbReference type="SMART" id="SM00066">
    <property type="entry name" value="GAL4"/>
    <property type="match status" value="1"/>
</dbReference>
<dbReference type="PANTHER" id="PTHR47659">
    <property type="entry name" value="ZN(II)2CYS6 TRANSCRIPTION FACTOR (EUROFUNG)-RELATED"/>
    <property type="match status" value="1"/>
</dbReference>